<comment type="caution">
    <text evidence="2">The sequence shown here is derived from an EMBL/GenBank/DDBJ whole genome shotgun (WGS) entry which is preliminary data.</text>
</comment>
<keyword evidence="1" id="KW-0472">Membrane</keyword>
<proteinExistence type="predicted"/>
<name>A0A165GPE3_9BACL</name>
<evidence type="ECO:0000313" key="2">
    <source>
        <dbReference type="EMBL" id="KZE37179.1"/>
    </source>
</evidence>
<sequence>MRKYLGILSIAILVVTFIILQSLVGKDIGASWVFIILIGYSAAVLASWYSERGFWRKVSAAILIVLPAGYLIILAMFMLGMNGF</sequence>
<dbReference type="AlphaFoldDB" id="A0A165GPE3"/>
<feature type="transmembrane region" description="Helical" evidence="1">
    <location>
        <begin position="61"/>
        <end position="81"/>
    </location>
</feature>
<organism evidence="2 3">
    <name type="scientific">Bhargavaea cecembensis</name>
    <dbReference type="NCBI Taxonomy" id="394098"/>
    <lineage>
        <taxon>Bacteria</taxon>
        <taxon>Bacillati</taxon>
        <taxon>Bacillota</taxon>
        <taxon>Bacilli</taxon>
        <taxon>Bacillales</taxon>
        <taxon>Caryophanaceae</taxon>
        <taxon>Bhargavaea</taxon>
    </lineage>
</organism>
<accession>A0A165GPE3</accession>
<evidence type="ECO:0000313" key="3">
    <source>
        <dbReference type="Proteomes" id="UP000076490"/>
    </source>
</evidence>
<dbReference type="EMBL" id="LQNT01000011">
    <property type="protein sequence ID" value="KZE37179.1"/>
    <property type="molecule type" value="Genomic_DNA"/>
</dbReference>
<dbReference type="RefSeq" id="WP_063182180.1">
    <property type="nucleotide sequence ID" value="NZ_LQNT01000011.1"/>
</dbReference>
<reference evidence="2 3" key="1">
    <citation type="submission" date="2016-01" db="EMBL/GenBank/DDBJ databases">
        <title>Whole genome sequencing of Bhargavaea cecembensis T14.</title>
        <authorList>
            <person name="Hong K.W."/>
        </authorList>
    </citation>
    <scope>NUCLEOTIDE SEQUENCE [LARGE SCALE GENOMIC DNA]</scope>
    <source>
        <strain evidence="2 3">T14</strain>
    </source>
</reference>
<feature type="transmembrane region" description="Helical" evidence="1">
    <location>
        <begin position="30"/>
        <end position="49"/>
    </location>
</feature>
<dbReference type="OrthoDB" id="2891637at2"/>
<keyword evidence="1" id="KW-0812">Transmembrane</keyword>
<gene>
    <name evidence="2" type="ORF">AV656_11400</name>
</gene>
<evidence type="ECO:0000256" key="1">
    <source>
        <dbReference type="SAM" id="Phobius"/>
    </source>
</evidence>
<feature type="transmembrane region" description="Helical" evidence="1">
    <location>
        <begin position="7"/>
        <end position="24"/>
    </location>
</feature>
<keyword evidence="1" id="KW-1133">Transmembrane helix</keyword>
<protein>
    <submittedName>
        <fullName evidence="2">Uncharacterized protein</fullName>
    </submittedName>
</protein>
<dbReference type="Proteomes" id="UP000076490">
    <property type="component" value="Unassembled WGS sequence"/>
</dbReference>